<accession>A0A1N6ER96</accession>
<gene>
    <name evidence="1" type="ORF">SAMN05443662_0729</name>
</gene>
<name>A0A1N6ER96_9GAMM</name>
<sequence>MLAEWLQYWTTWPAVPQARSLGYLYEAIALQARRHRCAGAWSAHYARCRQAMEALNAQPGSRWLILGGGLLEDIPLEWLDRQGVRVDVVDIVFLRRARRRLRGYKQVHLLERDVTEHLHQLVQGDFTPPVPSWGLDRGYDVVVSLNLATQLPLLPAQYLLKQGIKDDAIDAYGRALMRAHLTYLQRFPGAEVLLIADRHIESLDRGGRVVDEIDPWWGETPPPAETHWQWEAVPLREGGGRGRRVHTVGVSRWRNP</sequence>
<proteinExistence type="predicted"/>
<evidence type="ECO:0000313" key="1">
    <source>
        <dbReference type="EMBL" id="SIN85507.1"/>
    </source>
</evidence>
<keyword evidence="2" id="KW-1185">Reference proteome</keyword>
<dbReference type="EMBL" id="FSRE01000002">
    <property type="protein sequence ID" value="SIN85507.1"/>
    <property type="molecule type" value="Genomic_DNA"/>
</dbReference>
<dbReference type="OrthoDB" id="5449792at2"/>
<dbReference type="Gene3D" id="3.40.50.150">
    <property type="entry name" value="Vaccinia Virus protein VP39"/>
    <property type="match status" value="1"/>
</dbReference>
<dbReference type="RefSeq" id="WP_074201038.1">
    <property type="nucleotide sequence ID" value="NZ_FSRE01000002.1"/>
</dbReference>
<dbReference type="InterPro" id="IPR029063">
    <property type="entry name" value="SAM-dependent_MTases_sf"/>
</dbReference>
<evidence type="ECO:0000313" key="2">
    <source>
        <dbReference type="Proteomes" id="UP000198461"/>
    </source>
</evidence>
<reference evidence="1 2" key="1">
    <citation type="submission" date="2016-11" db="EMBL/GenBank/DDBJ databases">
        <authorList>
            <person name="Jaros S."/>
            <person name="Januszkiewicz K."/>
            <person name="Wedrychowicz H."/>
        </authorList>
    </citation>
    <scope>NUCLEOTIDE SEQUENCE [LARGE SCALE GENOMIC DNA]</scope>
    <source>
        <strain evidence="1 2">DSM 17737</strain>
    </source>
</reference>
<dbReference type="Proteomes" id="UP000198461">
    <property type="component" value="Unassembled WGS sequence"/>
</dbReference>
<dbReference type="SUPFAM" id="SSF53335">
    <property type="entry name" value="S-adenosyl-L-methionine-dependent methyltransferases"/>
    <property type="match status" value="1"/>
</dbReference>
<dbReference type="STRING" id="364032.SAMN05443662_0729"/>
<evidence type="ECO:0008006" key="3">
    <source>
        <dbReference type="Google" id="ProtNLM"/>
    </source>
</evidence>
<dbReference type="AlphaFoldDB" id="A0A1N6ER96"/>
<protein>
    <recommendedName>
        <fullName evidence="3">Class I SAM-dependent methyltransferase</fullName>
    </recommendedName>
</protein>
<organism evidence="1 2">
    <name type="scientific">Sulfurivirga caldicuralii</name>
    <dbReference type="NCBI Taxonomy" id="364032"/>
    <lineage>
        <taxon>Bacteria</taxon>
        <taxon>Pseudomonadati</taxon>
        <taxon>Pseudomonadota</taxon>
        <taxon>Gammaproteobacteria</taxon>
        <taxon>Thiotrichales</taxon>
        <taxon>Piscirickettsiaceae</taxon>
        <taxon>Sulfurivirga</taxon>
    </lineage>
</organism>